<comment type="caution">
    <text evidence="2">The sequence shown here is derived from an EMBL/GenBank/DDBJ whole genome shotgun (WGS) entry which is preliminary data.</text>
</comment>
<dbReference type="Proteomes" id="UP001233999">
    <property type="component" value="Unassembled WGS sequence"/>
</dbReference>
<dbReference type="SUPFAM" id="SSF50814">
    <property type="entry name" value="Lipocalins"/>
    <property type="match status" value="1"/>
</dbReference>
<reference evidence="2" key="1">
    <citation type="journal article" date="2023" name="IScience">
        <title>Live-bearing cockroach genome reveals convergent evolutionary mechanisms linked to viviparity in insects and beyond.</title>
        <authorList>
            <person name="Fouks B."/>
            <person name="Harrison M.C."/>
            <person name="Mikhailova A.A."/>
            <person name="Marchal E."/>
            <person name="English S."/>
            <person name="Carruthers M."/>
            <person name="Jennings E.C."/>
            <person name="Chiamaka E.L."/>
            <person name="Frigard R.A."/>
            <person name="Pippel M."/>
            <person name="Attardo G.M."/>
            <person name="Benoit J.B."/>
            <person name="Bornberg-Bauer E."/>
            <person name="Tobe S.S."/>
        </authorList>
    </citation>
    <scope>NUCLEOTIDE SEQUENCE</scope>
    <source>
        <strain evidence="2">Stay&amp;Tobe</strain>
    </source>
</reference>
<dbReference type="AlphaFoldDB" id="A0AAD7ZL74"/>
<dbReference type="InterPro" id="IPR012674">
    <property type="entry name" value="Calycin"/>
</dbReference>
<name>A0AAD7ZL74_DIPPU</name>
<proteinExistence type="predicted"/>
<keyword evidence="1" id="KW-0732">Signal</keyword>
<feature type="chain" id="PRO_5042020260" evidence="1">
    <location>
        <begin position="22"/>
        <end position="174"/>
    </location>
</feature>
<feature type="signal peptide" evidence="1">
    <location>
        <begin position="1"/>
        <end position="21"/>
    </location>
</feature>
<dbReference type="Gene3D" id="2.40.128.20">
    <property type="match status" value="1"/>
</dbReference>
<reference evidence="2" key="2">
    <citation type="submission" date="2023-05" db="EMBL/GenBank/DDBJ databases">
        <authorList>
            <person name="Fouks B."/>
        </authorList>
    </citation>
    <scope>NUCLEOTIDE SEQUENCE</scope>
    <source>
        <strain evidence="2">Stay&amp;Tobe</strain>
        <tissue evidence="2">Testes</tissue>
    </source>
</reference>
<evidence type="ECO:0000313" key="3">
    <source>
        <dbReference type="Proteomes" id="UP001233999"/>
    </source>
</evidence>
<sequence>NMKAILVLVICLTVTILQVKLKEPCPKDLEVDVKAFKSLWYVRAAKPDIFDEFDHIEGNLDQVNEKTGEVSGTVTANINGTYDEHDVSLIVSGRNLTSKYSTHGENFSALYEVLAFDDTFYIAYGKPSADSKGLVLIHYKDQCPGNDTQDKVKKALKNVCLDFKDFSEDKKIDC</sequence>
<accession>A0AAD7ZL74</accession>
<protein>
    <submittedName>
        <fullName evidence="2">Uncharacterized protein</fullName>
    </submittedName>
</protein>
<feature type="non-terminal residue" evidence="2">
    <location>
        <position position="1"/>
    </location>
</feature>
<keyword evidence="3" id="KW-1185">Reference proteome</keyword>
<evidence type="ECO:0000313" key="2">
    <source>
        <dbReference type="EMBL" id="KAJ9582740.1"/>
    </source>
</evidence>
<dbReference type="EMBL" id="JASPKZ010007751">
    <property type="protein sequence ID" value="KAJ9582740.1"/>
    <property type="molecule type" value="Genomic_DNA"/>
</dbReference>
<evidence type="ECO:0000256" key="1">
    <source>
        <dbReference type="SAM" id="SignalP"/>
    </source>
</evidence>
<gene>
    <name evidence="2" type="ORF">L9F63_022922</name>
</gene>
<organism evidence="2 3">
    <name type="scientific">Diploptera punctata</name>
    <name type="common">Pacific beetle cockroach</name>
    <dbReference type="NCBI Taxonomy" id="6984"/>
    <lineage>
        <taxon>Eukaryota</taxon>
        <taxon>Metazoa</taxon>
        <taxon>Ecdysozoa</taxon>
        <taxon>Arthropoda</taxon>
        <taxon>Hexapoda</taxon>
        <taxon>Insecta</taxon>
        <taxon>Pterygota</taxon>
        <taxon>Neoptera</taxon>
        <taxon>Polyneoptera</taxon>
        <taxon>Dictyoptera</taxon>
        <taxon>Blattodea</taxon>
        <taxon>Blaberoidea</taxon>
        <taxon>Blaberidae</taxon>
        <taxon>Diplopterinae</taxon>
        <taxon>Diploptera</taxon>
    </lineage>
</organism>